<evidence type="ECO:0000256" key="1">
    <source>
        <dbReference type="ARBA" id="ARBA00023242"/>
    </source>
</evidence>
<sequence length="361" mass="40921">MSQPNNQSFNDSELSNGFHLLTESSDTVKVNTPSVPLGEAHLYPRLAGSNWTSYLSQPNIVLGRSVSQPTSKRKGKDVDVDFGSSKAISRRHCEIRFSTRRDRWELYVYSRNGVKINHLIKKPRDKPAVLKTGDLIEINNTSFVFILPTSFIKPRYPSQVIMSEGNTDSNVDQELETAVVQLLEKNNCLNTVDIVDQLKSTTNKTLNKDAILQLLVMSNKFHLAPNSVSMTSKESDAAKWMLMSEPEPDLPAIPEAKKDFVLPLFEDDEDWSVLVPDSPTEEEDQTDTQGSRKPPTLFRGLSIESIYTVWNASFHQEEEEEEVEETKRPSKRLRHTDSHESVISQAENEDIFKQVRTKIIA</sequence>
<dbReference type="InterPro" id="IPR008984">
    <property type="entry name" value="SMAD_FHA_dom_sf"/>
</dbReference>
<dbReference type="CDD" id="cd22701">
    <property type="entry name" value="FHA_FKH1-like"/>
    <property type="match status" value="1"/>
</dbReference>
<dbReference type="AlphaFoldDB" id="A0A367KPK5"/>
<dbReference type="EMBL" id="PJQM01000796">
    <property type="protein sequence ID" value="RCI04077.1"/>
    <property type="molecule type" value="Genomic_DNA"/>
</dbReference>
<protein>
    <submittedName>
        <fullName evidence="4">Transcription factor</fullName>
    </submittedName>
</protein>
<reference evidence="4 5" key="1">
    <citation type="journal article" date="2018" name="G3 (Bethesda)">
        <title>Phylogenetic and Phylogenomic Definition of Rhizopus Species.</title>
        <authorList>
            <person name="Gryganskyi A.P."/>
            <person name="Golan J."/>
            <person name="Dolatabadi S."/>
            <person name="Mondo S."/>
            <person name="Robb S."/>
            <person name="Idnurm A."/>
            <person name="Muszewska A."/>
            <person name="Steczkiewicz K."/>
            <person name="Masonjones S."/>
            <person name="Liao H.L."/>
            <person name="Gajdeczka M.T."/>
            <person name="Anike F."/>
            <person name="Vuek A."/>
            <person name="Anishchenko I.M."/>
            <person name="Voigt K."/>
            <person name="de Hoog G.S."/>
            <person name="Smith M.E."/>
            <person name="Heitman J."/>
            <person name="Vilgalys R."/>
            <person name="Stajich J.E."/>
        </authorList>
    </citation>
    <scope>NUCLEOTIDE SEQUENCE [LARGE SCALE GENOMIC DNA]</scope>
    <source>
        <strain evidence="4 5">LSU 92-RS-03</strain>
    </source>
</reference>
<dbReference type="PROSITE" id="PS50006">
    <property type="entry name" value="FHA_DOMAIN"/>
    <property type="match status" value="1"/>
</dbReference>
<evidence type="ECO:0000313" key="5">
    <source>
        <dbReference type="Proteomes" id="UP000253551"/>
    </source>
</evidence>
<organism evidence="4 5">
    <name type="scientific">Rhizopus stolonifer</name>
    <name type="common">Rhizopus nigricans</name>
    <dbReference type="NCBI Taxonomy" id="4846"/>
    <lineage>
        <taxon>Eukaryota</taxon>
        <taxon>Fungi</taxon>
        <taxon>Fungi incertae sedis</taxon>
        <taxon>Mucoromycota</taxon>
        <taxon>Mucoromycotina</taxon>
        <taxon>Mucoromycetes</taxon>
        <taxon>Mucorales</taxon>
        <taxon>Mucorineae</taxon>
        <taxon>Rhizopodaceae</taxon>
        <taxon>Rhizopus</taxon>
    </lineage>
</organism>
<evidence type="ECO:0000256" key="2">
    <source>
        <dbReference type="SAM" id="MobiDB-lite"/>
    </source>
</evidence>
<accession>A0A367KPK5</accession>
<dbReference type="Gene3D" id="2.60.200.20">
    <property type="match status" value="1"/>
</dbReference>
<feature type="region of interest" description="Disordered" evidence="2">
    <location>
        <begin position="274"/>
        <end position="296"/>
    </location>
</feature>
<dbReference type="PANTHER" id="PTHR21712">
    <property type="entry name" value="PRE-RRNA-PROCESSING PROTEIN FHL1"/>
    <property type="match status" value="1"/>
</dbReference>
<feature type="region of interest" description="Disordered" evidence="2">
    <location>
        <begin position="315"/>
        <end position="345"/>
    </location>
</feature>
<proteinExistence type="predicted"/>
<dbReference type="GO" id="GO:0005634">
    <property type="term" value="C:nucleus"/>
    <property type="evidence" value="ECO:0007669"/>
    <property type="project" value="TreeGrafter"/>
</dbReference>
<dbReference type="InterPro" id="IPR000253">
    <property type="entry name" value="FHA_dom"/>
</dbReference>
<name>A0A367KPK5_RHIST</name>
<gene>
    <name evidence="4" type="primary">FKH2</name>
    <name evidence="4" type="ORF">CU098_012746</name>
</gene>
<dbReference type="Proteomes" id="UP000253551">
    <property type="component" value="Unassembled WGS sequence"/>
</dbReference>
<dbReference type="SUPFAM" id="SSF49879">
    <property type="entry name" value="SMAD/FHA domain"/>
    <property type="match status" value="1"/>
</dbReference>
<evidence type="ECO:0000259" key="3">
    <source>
        <dbReference type="PROSITE" id="PS50006"/>
    </source>
</evidence>
<dbReference type="OrthoDB" id="5954824at2759"/>
<dbReference type="GO" id="GO:0060962">
    <property type="term" value="P:regulation of ribosomal protein gene transcription by RNA polymerase II"/>
    <property type="evidence" value="ECO:0007669"/>
    <property type="project" value="InterPro"/>
</dbReference>
<dbReference type="STRING" id="4846.A0A367KPK5"/>
<evidence type="ECO:0000313" key="4">
    <source>
        <dbReference type="EMBL" id="RCI04077.1"/>
    </source>
</evidence>
<comment type="caution">
    <text evidence="4">The sequence shown here is derived from an EMBL/GenBank/DDBJ whole genome shotgun (WGS) entry which is preliminary data.</text>
</comment>
<dbReference type="PANTHER" id="PTHR21712:SF29">
    <property type="entry name" value="PRE-RRNA-PROCESSING PROTEIN FHL1"/>
    <property type="match status" value="1"/>
</dbReference>
<dbReference type="InterPro" id="IPR045178">
    <property type="entry name" value="Fhl1/FHA1"/>
</dbReference>
<dbReference type="Pfam" id="PF00498">
    <property type="entry name" value="FHA"/>
    <property type="match status" value="1"/>
</dbReference>
<feature type="domain" description="FHA" evidence="3">
    <location>
        <begin position="60"/>
        <end position="121"/>
    </location>
</feature>
<dbReference type="GO" id="GO:0043565">
    <property type="term" value="F:sequence-specific DNA binding"/>
    <property type="evidence" value="ECO:0007669"/>
    <property type="project" value="TreeGrafter"/>
</dbReference>
<keyword evidence="1" id="KW-0539">Nucleus</keyword>
<keyword evidence="5" id="KW-1185">Reference proteome</keyword>